<dbReference type="GO" id="GO:0006749">
    <property type="term" value="P:glutathione metabolic process"/>
    <property type="evidence" value="ECO:0007669"/>
    <property type="project" value="TreeGrafter"/>
</dbReference>
<evidence type="ECO:0000259" key="2">
    <source>
        <dbReference type="PROSITE" id="PS50404"/>
    </source>
</evidence>
<dbReference type="GO" id="GO:0005737">
    <property type="term" value="C:cytoplasm"/>
    <property type="evidence" value="ECO:0007669"/>
    <property type="project" value="InterPro"/>
</dbReference>
<dbReference type="Pfam" id="PF13410">
    <property type="entry name" value="GST_C_2"/>
    <property type="match status" value="1"/>
</dbReference>
<dbReference type="InterPro" id="IPR036282">
    <property type="entry name" value="Glutathione-S-Trfase_C_sf"/>
</dbReference>
<dbReference type="OrthoDB" id="509852at2"/>
<dbReference type="PANTHER" id="PTHR42673:SF4">
    <property type="entry name" value="MALEYLACETOACETATE ISOMERASE"/>
    <property type="match status" value="1"/>
</dbReference>
<dbReference type="RefSeq" id="WP_112145556.1">
    <property type="nucleotide sequence ID" value="NZ_PGTO01000010.1"/>
</dbReference>
<dbReference type="InterPro" id="IPR034330">
    <property type="entry name" value="GST_Zeta_C"/>
</dbReference>
<name>A0A364NWT4_9PROT</name>
<dbReference type="CDD" id="cd03042">
    <property type="entry name" value="GST_N_Zeta"/>
    <property type="match status" value="1"/>
</dbReference>
<dbReference type="InterPro" id="IPR004045">
    <property type="entry name" value="Glutathione_S-Trfase_N"/>
</dbReference>
<accession>A0A364NWT4</accession>
<evidence type="ECO:0000259" key="3">
    <source>
        <dbReference type="PROSITE" id="PS50405"/>
    </source>
</evidence>
<dbReference type="GO" id="GO:0004364">
    <property type="term" value="F:glutathione transferase activity"/>
    <property type="evidence" value="ECO:0007669"/>
    <property type="project" value="TreeGrafter"/>
</dbReference>
<dbReference type="InterPro" id="IPR040079">
    <property type="entry name" value="Glutathione_S-Trfase"/>
</dbReference>
<sequence length="213" mass="23427">MKLYGFFRSSAAYRVRIALGLKSIAVDHAFVHLRRKDQQAPGYVEINPQALVPTLITDSGQPLTQSLAIMEYLDEIQPSPALLPKSPEDRAWVRSLALAVACDIHPLNNTRVLGYLKEGMGLDQAAADRWYAHWIAVGLQGLEAMLAKDSRVGPYCCGDQVTLADICLVPQLFNAERMNCPTEAYPTIRRIAAALRALPAFQAAEPGRQPDAE</sequence>
<dbReference type="PROSITE" id="PS50404">
    <property type="entry name" value="GST_NTER"/>
    <property type="match status" value="1"/>
</dbReference>
<proteinExistence type="inferred from homology"/>
<evidence type="ECO:0000313" key="4">
    <source>
        <dbReference type="EMBL" id="RAU21440.1"/>
    </source>
</evidence>
<dbReference type="SUPFAM" id="SSF47616">
    <property type="entry name" value="GST C-terminal domain-like"/>
    <property type="match status" value="1"/>
</dbReference>
<organism evidence="4 5">
    <name type="scientific">Paramagnetospirillum kuznetsovii</name>
    <dbReference type="NCBI Taxonomy" id="2053833"/>
    <lineage>
        <taxon>Bacteria</taxon>
        <taxon>Pseudomonadati</taxon>
        <taxon>Pseudomonadota</taxon>
        <taxon>Alphaproteobacteria</taxon>
        <taxon>Rhodospirillales</taxon>
        <taxon>Magnetospirillaceae</taxon>
        <taxon>Paramagnetospirillum</taxon>
    </lineage>
</organism>
<dbReference type="GO" id="GO:0006559">
    <property type="term" value="P:L-phenylalanine catabolic process"/>
    <property type="evidence" value="ECO:0007669"/>
    <property type="project" value="TreeGrafter"/>
</dbReference>
<comment type="similarity">
    <text evidence="1">Belongs to the GST superfamily. Zeta family.</text>
</comment>
<dbReference type="NCBIfam" id="TIGR01262">
    <property type="entry name" value="maiA"/>
    <property type="match status" value="1"/>
</dbReference>
<comment type="caution">
    <text evidence="4">The sequence shown here is derived from an EMBL/GenBank/DDBJ whole genome shotgun (WGS) entry which is preliminary data.</text>
</comment>
<dbReference type="SUPFAM" id="SSF52833">
    <property type="entry name" value="Thioredoxin-like"/>
    <property type="match status" value="1"/>
</dbReference>
<dbReference type="Proteomes" id="UP000251075">
    <property type="component" value="Unassembled WGS sequence"/>
</dbReference>
<keyword evidence="5" id="KW-1185">Reference proteome</keyword>
<dbReference type="PANTHER" id="PTHR42673">
    <property type="entry name" value="MALEYLACETOACETATE ISOMERASE"/>
    <property type="match status" value="1"/>
</dbReference>
<keyword evidence="4" id="KW-0413">Isomerase</keyword>
<feature type="domain" description="GST N-terminal" evidence="2">
    <location>
        <begin position="1"/>
        <end position="81"/>
    </location>
</feature>
<evidence type="ECO:0000256" key="1">
    <source>
        <dbReference type="ARBA" id="ARBA00010007"/>
    </source>
</evidence>
<dbReference type="GO" id="GO:0016034">
    <property type="term" value="F:maleylacetoacetate isomerase activity"/>
    <property type="evidence" value="ECO:0007669"/>
    <property type="project" value="TreeGrafter"/>
</dbReference>
<protein>
    <submittedName>
        <fullName evidence="4">Maleylacetoacetate isomerase</fullName>
    </submittedName>
</protein>
<dbReference type="InterPro" id="IPR036249">
    <property type="entry name" value="Thioredoxin-like_sf"/>
</dbReference>
<dbReference type="AlphaFoldDB" id="A0A364NWT4"/>
<dbReference type="InterPro" id="IPR010987">
    <property type="entry name" value="Glutathione-S-Trfase_C-like"/>
</dbReference>
<dbReference type="FunFam" id="1.20.1050.10:FF:000017">
    <property type="entry name" value="Maleylacetoacetate isomerase"/>
    <property type="match status" value="1"/>
</dbReference>
<dbReference type="Gene3D" id="3.40.30.10">
    <property type="entry name" value="Glutaredoxin"/>
    <property type="match status" value="1"/>
</dbReference>
<dbReference type="Pfam" id="PF02798">
    <property type="entry name" value="GST_N"/>
    <property type="match status" value="1"/>
</dbReference>
<reference evidence="4 5" key="1">
    <citation type="submission" date="2017-11" db="EMBL/GenBank/DDBJ databases">
        <title>Draft genome sequence of magnetotactic bacterium Magnetospirillum kuznetsovii LBB-42.</title>
        <authorList>
            <person name="Grouzdev D.S."/>
            <person name="Rysina M.S."/>
            <person name="Baslerov R.V."/>
            <person name="Koziaeva V."/>
        </authorList>
    </citation>
    <scope>NUCLEOTIDE SEQUENCE [LARGE SCALE GENOMIC DNA]</scope>
    <source>
        <strain evidence="4 5">LBB-42</strain>
    </source>
</reference>
<feature type="domain" description="GST C-terminal" evidence="3">
    <location>
        <begin position="86"/>
        <end position="213"/>
    </location>
</feature>
<dbReference type="InterPro" id="IPR034333">
    <property type="entry name" value="GST_Zeta_N"/>
</dbReference>
<dbReference type="InterPro" id="IPR005955">
    <property type="entry name" value="GST_Zeta"/>
</dbReference>
<dbReference type="Gene3D" id="1.20.1050.10">
    <property type="match status" value="1"/>
</dbReference>
<dbReference type="CDD" id="cd03191">
    <property type="entry name" value="GST_C_Zeta"/>
    <property type="match status" value="1"/>
</dbReference>
<evidence type="ECO:0000313" key="5">
    <source>
        <dbReference type="Proteomes" id="UP000251075"/>
    </source>
</evidence>
<dbReference type="SFLD" id="SFLDS00019">
    <property type="entry name" value="Glutathione_Transferase_(cytos"/>
    <property type="match status" value="1"/>
</dbReference>
<dbReference type="PROSITE" id="PS50405">
    <property type="entry name" value="GST_CTER"/>
    <property type="match status" value="1"/>
</dbReference>
<dbReference type="EMBL" id="PGTO01000010">
    <property type="protein sequence ID" value="RAU21440.1"/>
    <property type="molecule type" value="Genomic_DNA"/>
</dbReference>
<dbReference type="SFLD" id="SFLDG00358">
    <property type="entry name" value="Main_(cytGST)"/>
    <property type="match status" value="1"/>
</dbReference>
<gene>
    <name evidence="4" type="primary">maiA</name>
    <name evidence="4" type="ORF">CU669_13520</name>
</gene>